<dbReference type="EMBL" id="FOQY01000019">
    <property type="protein sequence ID" value="SFK20208.1"/>
    <property type="molecule type" value="Genomic_DNA"/>
</dbReference>
<protein>
    <submittedName>
        <fullName evidence="1">Uncharacterized protein</fullName>
    </submittedName>
</protein>
<accession>A0A1I3XL51</accession>
<evidence type="ECO:0000313" key="1">
    <source>
        <dbReference type="EMBL" id="SFK20208.1"/>
    </source>
</evidence>
<dbReference type="AlphaFoldDB" id="A0A1I3XL51"/>
<proteinExistence type="predicted"/>
<keyword evidence="2" id="KW-1185">Reference proteome</keyword>
<dbReference type="RefSeq" id="WP_093889493.1">
    <property type="nucleotide sequence ID" value="NZ_FOQY01000019.1"/>
</dbReference>
<dbReference type="GeneID" id="96300828"/>
<sequence>MSRPQPPWIPVGIDGIATALDVSENTVMTWRRRSAEWIRVEKFPDPEGRISNRAWWWLADVIEWAKSTGRLPTDYTYTPPPES</sequence>
<reference evidence="2" key="1">
    <citation type="submission" date="2016-10" db="EMBL/GenBank/DDBJ databases">
        <authorList>
            <person name="Varghese N."/>
            <person name="Submissions S."/>
        </authorList>
    </citation>
    <scope>NUCLEOTIDE SEQUENCE [LARGE SCALE GENOMIC DNA]</scope>
    <source>
        <strain evidence="2">CGMCC 4.2126</strain>
    </source>
</reference>
<evidence type="ECO:0000313" key="2">
    <source>
        <dbReference type="Proteomes" id="UP000199111"/>
    </source>
</evidence>
<gene>
    <name evidence="1" type="ORF">SAMN05216275_119107</name>
</gene>
<organism evidence="1 2">
    <name type="scientific">Streptosporangium canum</name>
    <dbReference type="NCBI Taxonomy" id="324952"/>
    <lineage>
        <taxon>Bacteria</taxon>
        <taxon>Bacillati</taxon>
        <taxon>Actinomycetota</taxon>
        <taxon>Actinomycetes</taxon>
        <taxon>Streptosporangiales</taxon>
        <taxon>Streptosporangiaceae</taxon>
        <taxon>Streptosporangium</taxon>
    </lineage>
</organism>
<dbReference type="Proteomes" id="UP000199111">
    <property type="component" value="Unassembled WGS sequence"/>
</dbReference>
<name>A0A1I3XL51_9ACTN</name>